<dbReference type="InterPro" id="IPR016181">
    <property type="entry name" value="Acyl_CoA_acyltransferase"/>
</dbReference>
<dbReference type="AlphaFoldDB" id="A0A4P6YTT4"/>
<dbReference type="EMBL" id="CP037940">
    <property type="protein sequence ID" value="QBO36179.1"/>
    <property type="molecule type" value="Genomic_DNA"/>
</dbReference>
<evidence type="ECO:0000313" key="3">
    <source>
        <dbReference type="Proteomes" id="UP000292886"/>
    </source>
</evidence>
<protein>
    <submittedName>
        <fullName evidence="2">GNAT family N-acetyltransferase</fullName>
    </submittedName>
</protein>
<evidence type="ECO:0000313" key="2">
    <source>
        <dbReference type="EMBL" id="QBO36179.1"/>
    </source>
</evidence>
<proteinExistence type="predicted"/>
<dbReference type="Pfam" id="PF00583">
    <property type="entry name" value="Acetyltransf_1"/>
    <property type="match status" value="1"/>
</dbReference>
<dbReference type="KEGG" id="wei:EQG49_06745"/>
<dbReference type="PROSITE" id="PS51186">
    <property type="entry name" value="GNAT"/>
    <property type="match status" value="1"/>
</dbReference>
<dbReference type="InterPro" id="IPR000182">
    <property type="entry name" value="GNAT_dom"/>
</dbReference>
<accession>A0A4P6YTT4</accession>
<gene>
    <name evidence="2" type="ORF">EQG49_06745</name>
</gene>
<keyword evidence="3" id="KW-1185">Reference proteome</keyword>
<dbReference type="CDD" id="cd04301">
    <property type="entry name" value="NAT_SF"/>
    <property type="match status" value="1"/>
</dbReference>
<sequence>MKIIRMDEKSVNDFWQLRKQLFEELNEITSLEDTQKLENTTKEFYLSHINKDLICWGVIIENKIIASSSLCLFNRIPYQENLTGKEGYILNIYTCSNYRKQGIASQLLSEMKEYAKQNQINRLWLSSSDNGLALYKEHGFIEKNNELEIFIVNNSSKFE</sequence>
<feature type="domain" description="N-acetyltransferase" evidence="1">
    <location>
        <begin position="1"/>
        <end position="159"/>
    </location>
</feature>
<dbReference type="Gene3D" id="3.40.630.30">
    <property type="match status" value="1"/>
</dbReference>
<name>A0A4P6YTT4_9LACO</name>
<keyword evidence="2" id="KW-0808">Transferase</keyword>
<evidence type="ECO:0000259" key="1">
    <source>
        <dbReference type="PROSITE" id="PS51186"/>
    </source>
</evidence>
<organism evidence="2 3">
    <name type="scientific">Periweissella cryptocerci</name>
    <dbReference type="NCBI Taxonomy" id="2506420"/>
    <lineage>
        <taxon>Bacteria</taxon>
        <taxon>Bacillati</taxon>
        <taxon>Bacillota</taxon>
        <taxon>Bacilli</taxon>
        <taxon>Lactobacillales</taxon>
        <taxon>Lactobacillaceae</taxon>
        <taxon>Periweissella</taxon>
    </lineage>
</organism>
<dbReference type="GO" id="GO:0016747">
    <property type="term" value="F:acyltransferase activity, transferring groups other than amino-acyl groups"/>
    <property type="evidence" value="ECO:0007669"/>
    <property type="project" value="InterPro"/>
</dbReference>
<dbReference type="RefSeq" id="WP_133363257.1">
    <property type="nucleotide sequence ID" value="NZ_CP037940.1"/>
</dbReference>
<dbReference type="SUPFAM" id="SSF55729">
    <property type="entry name" value="Acyl-CoA N-acyltransferases (Nat)"/>
    <property type="match status" value="1"/>
</dbReference>
<reference evidence="3" key="1">
    <citation type="submission" date="2019-03" db="EMBL/GenBank/DDBJ databases">
        <title>Weissella sp. 26KH-42 Genome sequencing.</title>
        <authorList>
            <person name="Heo J."/>
            <person name="Kim S.-J."/>
            <person name="Kim J.-S."/>
            <person name="Hong S.-B."/>
            <person name="Kwon S.-W."/>
        </authorList>
    </citation>
    <scope>NUCLEOTIDE SEQUENCE [LARGE SCALE GENOMIC DNA]</scope>
    <source>
        <strain evidence="3">26KH-42</strain>
    </source>
</reference>
<dbReference type="OrthoDB" id="9800962at2"/>
<dbReference type="Proteomes" id="UP000292886">
    <property type="component" value="Chromosome"/>
</dbReference>